<gene>
    <name evidence="3" type="ORF">DPM19_30570</name>
</gene>
<evidence type="ECO:0000256" key="2">
    <source>
        <dbReference type="SAM" id="Phobius"/>
    </source>
</evidence>
<dbReference type="AlphaFoldDB" id="A0A365GX15"/>
<accession>A0A365GX15</accession>
<organism evidence="3 4">
    <name type="scientific">Actinomadura craniellae</name>
    <dbReference type="NCBI Taxonomy" id="2231787"/>
    <lineage>
        <taxon>Bacteria</taxon>
        <taxon>Bacillati</taxon>
        <taxon>Actinomycetota</taxon>
        <taxon>Actinomycetes</taxon>
        <taxon>Streptosporangiales</taxon>
        <taxon>Thermomonosporaceae</taxon>
        <taxon>Actinomadura</taxon>
    </lineage>
</organism>
<evidence type="ECO:0000313" key="4">
    <source>
        <dbReference type="Proteomes" id="UP000251891"/>
    </source>
</evidence>
<reference evidence="3 4" key="1">
    <citation type="submission" date="2018-06" db="EMBL/GenBank/DDBJ databases">
        <title>Actinomadura craniellae sp. nov. isolated from marine sponge Craniella sp.</title>
        <authorList>
            <person name="Li L."/>
            <person name="Xu Q.H."/>
            <person name="Lin H.W."/>
            <person name="Lu Y.H."/>
        </authorList>
    </citation>
    <scope>NUCLEOTIDE SEQUENCE [LARGE SCALE GENOMIC DNA]</scope>
    <source>
        <strain evidence="3 4">LHW63021</strain>
    </source>
</reference>
<evidence type="ECO:0000256" key="1">
    <source>
        <dbReference type="SAM" id="MobiDB-lite"/>
    </source>
</evidence>
<proteinExistence type="predicted"/>
<feature type="transmembrane region" description="Helical" evidence="2">
    <location>
        <begin position="52"/>
        <end position="83"/>
    </location>
</feature>
<feature type="region of interest" description="Disordered" evidence="1">
    <location>
        <begin position="88"/>
        <end position="107"/>
    </location>
</feature>
<dbReference type="EMBL" id="QLYX01000019">
    <property type="protein sequence ID" value="RAY11371.1"/>
    <property type="molecule type" value="Genomic_DNA"/>
</dbReference>
<dbReference type="OrthoDB" id="3474212at2"/>
<comment type="caution">
    <text evidence="3">The sequence shown here is derived from an EMBL/GenBank/DDBJ whole genome shotgun (WGS) entry which is preliminary data.</text>
</comment>
<sequence length="249" mass="26371">MRPDGGDPERDDYGLPHVDVVIPDDARELDREVLAYRREERRRRRQDRLRRVFGPFARFGLAAPALAIALLIAVAGGAIFAALTPRPSPRPTVTSTLRDPTAPPGGIGGPLPAAQVTVAGRARPVGDVAPGVIMIVPPDCRCENLVAGLAGQTRRLNLKFWLAADRRSGWPAGKAAADLRGLAGRTPPGQVVVVGDERNVLAATYRPVPGAAPSAVLVHTDAVVGAVITPTADSVLTERLRSLTRPSRP</sequence>
<keyword evidence="2" id="KW-1133">Transmembrane helix</keyword>
<name>A0A365GX15_9ACTN</name>
<keyword evidence="2" id="KW-0472">Membrane</keyword>
<keyword evidence="4" id="KW-1185">Reference proteome</keyword>
<dbReference type="RefSeq" id="WP_111871563.1">
    <property type="nucleotide sequence ID" value="NZ_QLYX01000019.1"/>
</dbReference>
<dbReference type="Proteomes" id="UP000251891">
    <property type="component" value="Unassembled WGS sequence"/>
</dbReference>
<evidence type="ECO:0000313" key="3">
    <source>
        <dbReference type="EMBL" id="RAY11371.1"/>
    </source>
</evidence>
<keyword evidence="2" id="KW-0812">Transmembrane</keyword>
<protein>
    <submittedName>
        <fullName evidence="3">Uncharacterized protein</fullName>
    </submittedName>
</protein>